<dbReference type="InterPro" id="IPR029016">
    <property type="entry name" value="GAF-like_dom_sf"/>
</dbReference>
<dbReference type="EMBL" id="LT629711">
    <property type="protein sequence ID" value="SDO66008.1"/>
    <property type="molecule type" value="Genomic_DNA"/>
</dbReference>
<evidence type="ECO:0000256" key="4">
    <source>
        <dbReference type="ARBA" id="ARBA00012438"/>
    </source>
</evidence>
<dbReference type="SMART" id="SM00065">
    <property type="entry name" value="GAF"/>
    <property type="match status" value="1"/>
</dbReference>
<keyword evidence="10" id="KW-0902">Two-component regulatory system</keyword>
<dbReference type="AlphaFoldDB" id="A0A1H0LCU9"/>
<dbReference type="GO" id="GO:0000155">
    <property type="term" value="F:phosphorelay sensor kinase activity"/>
    <property type="evidence" value="ECO:0007669"/>
    <property type="project" value="InterPro"/>
</dbReference>
<evidence type="ECO:0000313" key="16">
    <source>
        <dbReference type="Proteomes" id="UP000199077"/>
    </source>
</evidence>
<dbReference type="InterPro" id="IPR036097">
    <property type="entry name" value="HisK_dim/P_sf"/>
</dbReference>
<dbReference type="InterPro" id="IPR003660">
    <property type="entry name" value="HAMP_dom"/>
</dbReference>
<dbReference type="CDD" id="cd00075">
    <property type="entry name" value="HATPase"/>
    <property type="match status" value="1"/>
</dbReference>
<proteinExistence type="predicted"/>
<dbReference type="SUPFAM" id="SSF55781">
    <property type="entry name" value="GAF domain-like"/>
    <property type="match status" value="1"/>
</dbReference>
<comment type="catalytic activity">
    <reaction evidence="1">
        <text>ATP + protein L-histidine = ADP + protein N-phospho-L-histidine.</text>
        <dbReference type="EC" id="2.7.13.3"/>
    </reaction>
</comment>
<dbReference type="InterPro" id="IPR003594">
    <property type="entry name" value="HATPase_dom"/>
</dbReference>
<evidence type="ECO:0000259" key="14">
    <source>
        <dbReference type="PROSITE" id="PS50885"/>
    </source>
</evidence>
<name>A0A1H0LCU9_9MICO</name>
<dbReference type="PRINTS" id="PR00344">
    <property type="entry name" value="BCTRLSENSOR"/>
</dbReference>
<dbReference type="Gene3D" id="3.30.450.40">
    <property type="match status" value="1"/>
</dbReference>
<dbReference type="Gene3D" id="1.10.287.130">
    <property type="match status" value="1"/>
</dbReference>
<keyword evidence="5" id="KW-0597">Phosphoprotein</keyword>
<dbReference type="CDD" id="cd00082">
    <property type="entry name" value="HisKA"/>
    <property type="match status" value="1"/>
</dbReference>
<dbReference type="InterPro" id="IPR005467">
    <property type="entry name" value="His_kinase_dom"/>
</dbReference>
<dbReference type="SUPFAM" id="SSF55874">
    <property type="entry name" value="ATPase domain of HSP90 chaperone/DNA topoisomerase II/histidine kinase"/>
    <property type="match status" value="1"/>
</dbReference>
<keyword evidence="9 12" id="KW-1133">Transmembrane helix</keyword>
<feature type="domain" description="HAMP" evidence="14">
    <location>
        <begin position="213"/>
        <end position="266"/>
    </location>
</feature>
<dbReference type="InterPro" id="IPR036890">
    <property type="entry name" value="HATPase_C_sf"/>
</dbReference>
<dbReference type="OrthoDB" id="9757990at2"/>
<dbReference type="SMART" id="SM00387">
    <property type="entry name" value="HATPase_c"/>
    <property type="match status" value="1"/>
</dbReference>
<evidence type="ECO:0000256" key="6">
    <source>
        <dbReference type="ARBA" id="ARBA00022679"/>
    </source>
</evidence>
<keyword evidence="8" id="KW-0418">Kinase</keyword>
<dbReference type="STRING" id="443156.SAMN04489867_0262"/>
<evidence type="ECO:0000259" key="13">
    <source>
        <dbReference type="PROSITE" id="PS50109"/>
    </source>
</evidence>
<dbReference type="InterPro" id="IPR004358">
    <property type="entry name" value="Sig_transdc_His_kin-like_C"/>
</dbReference>
<dbReference type="Gene3D" id="6.10.340.10">
    <property type="match status" value="1"/>
</dbReference>
<keyword evidence="6" id="KW-0808">Transferase</keyword>
<protein>
    <recommendedName>
        <fullName evidence="4">histidine kinase</fullName>
        <ecNumber evidence="4">2.7.13.3</ecNumber>
    </recommendedName>
</protein>
<reference evidence="16" key="1">
    <citation type="submission" date="2016-10" db="EMBL/GenBank/DDBJ databases">
        <authorList>
            <person name="Varghese N."/>
            <person name="Submissions S."/>
        </authorList>
    </citation>
    <scope>NUCLEOTIDE SEQUENCE [LARGE SCALE GENOMIC DNA]</scope>
    <source>
        <strain evidence="16">DSM 22329</strain>
    </source>
</reference>
<dbReference type="SUPFAM" id="SSF47384">
    <property type="entry name" value="Homodimeric domain of signal transducing histidine kinase"/>
    <property type="match status" value="1"/>
</dbReference>
<evidence type="ECO:0000256" key="8">
    <source>
        <dbReference type="ARBA" id="ARBA00022777"/>
    </source>
</evidence>
<evidence type="ECO:0000256" key="2">
    <source>
        <dbReference type="ARBA" id="ARBA00001968"/>
    </source>
</evidence>
<dbReference type="RefSeq" id="WP_157692846.1">
    <property type="nucleotide sequence ID" value="NZ_LT629711.1"/>
</dbReference>
<dbReference type="PROSITE" id="PS50109">
    <property type="entry name" value="HIS_KIN"/>
    <property type="match status" value="1"/>
</dbReference>
<dbReference type="Pfam" id="PF00512">
    <property type="entry name" value="HisKA"/>
    <property type="match status" value="1"/>
</dbReference>
<dbReference type="InterPro" id="IPR003018">
    <property type="entry name" value="GAF"/>
</dbReference>
<evidence type="ECO:0000256" key="7">
    <source>
        <dbReference type="ARBA" id="ARBA00022692"/>
    </source>
</evidence>
<gene>
    <name evidence="15" type="ORF">SAMN04489867_0262</name>
</gene>
<dbReference type="GO" id="GO:0005509">
    <property type="term" value="F:calcium ion binding"/>
    <property type="evidence" value="ECO:0007669"/>
    <property type="project" value="UniProtKB-ARBA"/>
</dbReference>
<comment type="cofactor">
    <cofactor evidence="2">
        <name>a divalent metal cation</name>
        <dbReference type="ChEBI" id="CHEBI:60240"/>
    </cofactor>
</comment>
<comment type="subcellular location">
    <subcellularLocation>
        <location evidence="3">Cell membrane</location>
    </subcellularLocation>
</comment>
<dbReference type="PANTHER" id="PTHR43711">
    <property type="entry name" value="TWO-COMPONENT HISTIDINE KINASE"/>
    <property type="match status" value="1"/>
</dbReference>
<evidence type="ECO:0000256" key="10">
    <source>
        <dbReference type="ARBA" id="ARBA00023012"/>
    </source>
</evidence>
<keyword evidence="7 12" id="KW-0812">Transmembrane</keyword>
<dbReference type="Pfam" id="PF02518">
    <property type="entry name" value="HATPase_c"/>
    <property type="match status" value="1"/>
</dbReference>
<dbReference type="Gene3D" id="3.30.565.10">
    <property type="entry name" value="Histidine kinase-like ATPase, C-terminal domain"/>
    <property type="match status" value="1"/>
</dbReference>
<dbReference type="GO" id="GO:0005886">
    <property type="term" value="C:plasma membrane"/>
    <property type="evidence" value="ECO:0007669"/>
    <property type="project" value="UniProtKB-SubCell"/>
</dbReference>
<dbReference type="Pfam" id="PF01590">
    <property type="entry name" value="GAF"/>
    <property type="match status" value="1"/>
</dbReference>
<dbReference type="PROSITE" id="PS50885">
    <property type="entry name" value="HAMP"/>
    <property type="match status" value="1"/>
</dbReference>
<dbReference type="Pfam" id="PF00672">
    <property type="entry name" value="HAMP"/>
    <property type="match status" value="1"/>
</dbReference>
<dbReference type="InterPro" id="IPR050736">
    <property type="entry name" value="Sensor_HK_Regulatory"/>
</dbReference>
<evidence type="ECO:0000256" key="9">
    <source>
        <dbReference type="ARBA" id="ARBA00022989"/>
    </source>
</evidence>
<evidence type="ECO:0000256" key="11">
    <source>
        <dbReference type="ARBA" id="ARBA00023136"/>
    </source>
</evidence>
<evidence type="ECO:0000256" key="12">
    <source>
        <dbReference type="SAM" id="Phobius"/>
    </source>
</evidence>
<keyword evidence="11 12" id="KW-0472">Membrane</keyword>
<dbReference type="PANTHER" id="PTHR43711:SF1">
    <property type="entry name" value="HISTIDINE KINASE 1"/>
    <property type="match status" value="1"/>
</dbReference>
<evidence type="ECO:0000313" key="15">
    <source>
        <dbReference type="EMBL" id="SDO66008.1"/>
    </source>
</evidence>
<dbReference type="FunFam" id="3.30.565.10:FF:000006">
    <property type="entry name" value="Sensor histidine kinase WalK"/>
    <property type="match status" value="1"/>
</dbReference>
<dbReference type="FunFam" id="1.10.287.130:FF:000001">
    <property type="entry name" value="Two-component sensor histidine kinase"/>
    <property type="match status" value="1"/>
</dbReference>
<evidence type="ECO:0000256" key="3">
    <source>
        <dbReference type="ARBA" id="ARBA00004236"/>
    </source>
</evidence>
<feature type="domain" description="Histidine kinase" evidence="13">
    <location>
        <begin position="463"/>
        <end position="682"/>
    </location>
</feature>
<dbReference type="InterPro" id="IPR003661">
    <property type="entry name" value="HisK_dim/P_dom"/>
</dbReference>
<keyword evidence="16" id="KW-1185">Reference proteome</keyword>
<dbReference type="EC" id="2.7.13.3" evidence="4"/>
<organism evidence="15 16">
    <name type="scientific">Pedococcus dokdonensis</name>
    <dbReference type="NCBI Taxonomy" id="443156"/>
    <lineage>
        <taxon>Bacteria</taxon>
        <taxon>Bacillati</taxon>
        <taxon>Actinomycetota</taxon>
        <taxon>Actinomycetes</taxon>
        <taxon>Micrococcales</taxon>
        <taxon>Intrasporangiaceae</taxon>
        <taxon>Pedococcus</taxon>
    </lineage>
</organism>
<dbReference type="SMART" id="SM00388">
    <property type="entry name" value="HisKA"/>
    <property type="match status" value="1"/>
</dbReference>
<evidence type="ECO:0000256" key="5">
    <source>
        <dbReference type="ARBA" id="ARBA00022553"/>
    </source>
</evidence>
<sequence>MRVMSSRSVSGQLRILGLALLLLFPIVAAASLSSLVSQGRDIDRLTLAYGPAFDANNAVLIDMTEANAGWSQLVGGSAPLTRYRLKRDVVADDLAGIERALGSDALRETDRTRYAALLATQRQAIERWFDAAEAAEDGMSGTLSQRAVLEAAAIDDFRLFRDSNRDFYDAVRLQRDAARDASRSSVQLVVTIVGITALVAMGIVLGGWRLLHGSVTGPLERLRAVVERQRDGDREAQADTDSGADEVRSLAADFNGLTRSNQVLLEQQSLVLLAHQLALDVARGVHSAPDVDTALETVGAMLGEGLSVDRVLLYTHDDTGAITQRNQWHRYDLPDLPALPPSLAREVKDVGDELRRQGSVFVLSDFLHPDVQAQDRAQRFYRATSAKSILMVPVGVGEQGLGVLSLMTVDNPRRWRRYEIQAVQQCAGYVAQAIVDLRLREMREKQVEQLTALDRQKTDFMATVSHELRTPLTSINGYLELLQDGDYGTLAPEQLDALDIVGRNAQRLRGLIEDLLVLNKIEATGLQSSTEDVEVDELVAGVADLLRPVADAAGVSLVVDDVDPALSIRVDRGQLERSLINLGSNAVKFTPAGGRATITAGQVDDRVVIRVADTGIGIPEKDLPDLFDRFFRASNATAAAIPGTGLGLAIVRAIVEGHGGELQVDSVEDEGTTMTVLLPVGNGRPVATV</sequence>
<evidence type="ECO:0000256" key="1">
    <source>
        <dbReference type="ARBA" id="ARBA00000085"/>
    </source>
</evidence>
<dbReference type="Proteomes" id="UP000199077">
    <property type="component" value="Chromosome I"/>
</dbReference>
<feature type="transmembrane region" description="Helical" evidence="12">
    <location>
        <begin position="188"/>
        <end position="211"/>
    </location>
</feature>
<accession>A0A1H0LCU9</accession>